<feature type="transmembrane region" description="Helical" evidence="1">
    <location>
        <begin position="31"/>
        <end position="51"/>
    </location>
</feature>
<keyword evidence="4" id="KW-0808">Transferase</keyword>
<keyword evidence="4" id="KW-0012">Acyltransferase</keyword>
<protein>
    <submittedName>
        <fullName evidence="4">Acyltransferase</fullName>
    </submittedName>
</protein>
<dbReference type="InterPro" id="IPR002656">
    <property type="entry name" value="Acyl_transf_3_dom"/>
</dbReference>
<dbReference type="PANTHER" id="PTHR23028:SF53">
    <property type="entry name" value="ACYL_TRANSF_3 DOMAIN-CONTAINING PROTEIN"/>
    <property type="match status" value="1"/>
</dbReference>
<evidence type="ECO:0000313" key="4">
    <source>
        <dbReference type="EMBL" id="MCX2981772.1"/>
    </source>
</evidence>
<dbReference type="Pfam" id="PF19040">
    <property type="entry name" value="SGNH"/>
    <property type="match status" value="1"/>
</dbReference>
<organism evidence="4 5">
    <name type="scientific">Candidatus Litorirhabdus singularis</name>
    <dbReference type="NCBI Taxonomy" id="2518993"/>
    <lineage>
        <taxon>Bacteria</taxon>
        <taxon>Pseudomonadati</taxon>
        <taxon>Pseudomonadota</taxon>
        <taxon>Gammaproteobacteria</taxon>
        <taxon>Cellvibrionales</taxon>
        <taxon>Halieaceae</taxon>
        <taxon>Candidatus Litorirhabdus</taxon>
    </lineage>
</organism>
<keyword evidence="1" id="KW-1133">Transmembrane helix</keyword>
<dbReference type="RefSeq" id="WP_279245770.1">
    <property type="nucleotide sequence ID" value="NZ_SHNN01000002.1"/>
</dbReference>
<feature type="transmembrane region" description="Helical" evidence="1">
    <location>
        <begin position="348"/>
        <end position="369"/>
    </location>
</feature>
<feature type="transmembrane region" description="Helical" evidence="1">
    <location>
        <begin position="161"/>
        <end position="183"/>
    </location>
</feature>
<sequence length="634" mass="72078">MKYRAEIDGLRALAVIPVILFHAGFEWFSGGFVGVDVFFVISGYLITTIIISEMAEGKFSMVNFYERRARRILPALFFVMAACLPFAWLWLTPSDLKDFGQSLIAVSFFSSNMLFWLESGYFDTAAELKPLLHTWSLAVEEQYYILFPIFLMLTWRLGVKWISIILSFVFLLSLGLAVLGTQYATNPQITSGTFFLLPTRGWELLVGVFAAFYLKYKTHLKSRTFNQILSLLGFSMIAYSIIVFDETTPFPSLYALIPTIGTGLLILCAVPKTIVHNLLSLKAIVGIGLISYSAYLWHQPLLAFARHRAVGDISEVLLLILCSASLVMAWLSWRFVEKPFRNKHVFSRKFIFVFSIAGMIIISAIGIYADVKNGWFDYVTTENLDITSGDIGHDEFHLYVKENYSLCSDEVILSKAPVWDGLIRCQQSSDNAPDVAIFGDSHAEHLFLGLNAESNNDYIYLIRGGDAFAGEETHQYLIDYIVNNTEIKTVIYSIYWHKKYDRYGEDVLNERLTQTLNLFSQAGKNLIIVADVPDFIFDAKFCYYVKMFNEKKHKCGISISDFQSQRRYLPMLKRIASDFGAELLDPSVLFCGDEECNMVKDRTILYRDNDHINIPASIMVGKFLTQNSSILDSD</sequence>
<dbReference type="Proteomes" id="UP001143362">
    <property type="component" value="Unassembled WGS sequence"/>
</dbReference>
<feature type="transmembrane region" description="Helical" evidence="1">
    <location>
        <begin position="72"/>
        <end position="91"/>
    </location>
</feature>
<feature type="transmembrane region" description="Helical" evidence="1">
    <location>
        <begin position="226"/>
        <end position="244"/>
    </location>
</feature>
<feature type="transmembrane region" description="Helical" evidence="1">
    <location>
        <begin position="195"/>
        <end position="214"/>
    </location>
</feature>
<accession>A0ABT3THI6</accession>
<feature type="transmembrane region" description="Helical" evidence="1">
    <location>
        <begin position="250"/>
        <end position="270"/>
    </location>
</feature>
<feature type="domain" description="Acyltransferase 3" evidence="2">
    <location>
        <begin position="5"/>
        <end position="332"/>
    </location>
</feature>
<gene>
    <name evidence="4" type="ORF">EYC98_12975</name>
</gene>
<evidence type="ECO:0000259" key="2">
    <source>
        <dbReference type="Pfam" id="PF01757"/>
    </source>
</evidence>
<proteinExistence type="predicted"/>
<feature type="transmembrane region" description="Helical" evidence="1">
    <location>
        <begin position="7"/>
        <end position="25"/>
    </location>
</feature>
<dbReference type="PANTHER" id="PTHR23028">
    <property type="entry name" value="ACETYLTRANSFERASE"/>
    <property type="match status" value="1"/>
</dbReference>
<dbReference type="EMBL" id="SHNN01000002">
    <property type="protein sequence ID" value="MCX2981772.1"/>
    <property type="molecule type" value="Genomic_DNA"/>
</dbReference>
<dbReference type="InterPro" id="IPR043968">
    <property type="entry name" value="SGNH"/>
</dbReference>
<name>A0ABT3THI6_9GAMM</name>
<evidence type="ECO:0000313" key="5">
    <source>
        <dbReference type="Proteomes" id="UP001143362"/>
    </source>
</evidence>
<dbReference type="InterPro" id="IPR050879">
    <property type="entry name" value="Acyltransferase_3"/>
</dbReference>
<keyword evidence="1" id="KW-0472">Membrane</keyword>
<keyword evidence="5" id="KW-1185">Reference proteome</keyword>
<comment type="caution">
    <text evidence="4">The sequence shown here is derived from an EMBL/GenBank/DDBJ whole genome shotgun (WGS) entry which is preliminary data.</text>
</comment>
<evidence type="ECO:0000256" key="1">
    <source>
        <dbReference type="SAM" id="Phobius"/>
    </source>
</evidence>
<dbReference type="Pfam" id="PF01757">
    <property type="entry name" value="Acyl_transf_3"/>
    <property type="match status" value="1"/>
</dbReference>
<evidence type="ECO:0000259" key="3">
    <source>
        <dbReference type="Pfam" id="PF19040"/>
    </source>
</evidence>
<feature type="transmembrane region" description="Helical" evidence="1">
    <location>
        <begin position="317"/>
        <end position="336"/>
    </location>
</feature>
<feature type="domain" description="SGNH" evidence="3">
    <location>
        <begin position="423"/>
        <end position="624"/>
    </location>
</feature>
<dbReference type="GO" id="GO:0016746">
    <property type="term" value="F:acyltransferase activity"/>
    <property type="evidence" value="ECO:0007669"/>
    <property type="project" value="UniProtKB-KW"/>
</dbReference>
<feature type="transmembrane region" description="Helical" evidence="1">
    <location>
        <begin position="277"/>
        <end position="297"/>
    </location>
</feature>
<reference evidence="4" key="1">
    <citation type="submission" date="2019-02" db="EMBL/GenBank/DDBJ databases">
        <authorList>
            <person name="Li S.-H."/>
        </authorList>
    </citation>
    <scope>NUCLEOTIDE SEQUENCE</scope>
    <source>
        <strain evidence="4">IMCC14734</strain>
    </source>
</reference>
<keyword evidence="1" id="KW-0812">Transmembrane</keyword>